<evidence type="ECO:0000256" key="1">
    <source>
        <dbReference type="ARBA" id="ARBA00004413"/>
    </source>
</evidence>
<comment type="subcellular location">
    <subcellularLocation>
        <location evidence="1">Cell membrane</location>
        <topology evidence="1">Peripheral membrane protein</topology>
        <orientation evidence="1">Cytoplasmic side</orientation>
    </subcellularLocation>
</comment>
<dbReference type="InterPro" id="IPR004390">
    <property type="entry name" value="SR_rcpt_FtsY"/>
</dbReference>
<dbReference type="SUPFAM" id="SSF47364">
    <property type="entry name" value="Domain of the SRP/SRP receptor G-proteins"/>
    <property type="match status" value="1"/>
</dbReference>
<evidence type="ECO:0000256" key="9">
    <source>
        <dbReference type="ARBA" id="ARBA00023170"/>
    </source>
</evidence>
<name>A0A382C1P7_9ZZZZ</name>
<dbReference type="GO" id="GO:0005047">
    <property type="term" value="F:signal recognition particle binding"/>
    <property type="evidence" value="ECO:0007669"/>
    <property type="project" value="TreeGrafter"/>
</dbReference>
<dbReference type="Pfam" id="PF00448">
    <property type="entry name" value="SRP54"/>
    <property type="match status" value="1"/>
</dbReference>
<keyword evidence="8" id="KW-0472">Membrane</keyword>
<dbReference type="InterPro" id="IPR013822">
    <property type="entry name" value="Signal_recog_particl_SRP54_hlx"/>
</dbReference>
<dbReference type="SUPFAM" id="SSF52540">
    <property type="entry name" value="P-loop containing nucleoside triphosphate hydrolases"/>
    <property type="match status" value="1"/>
</dbReference>
<dbReference type="Pfam" id="PF02881">
    <property type="entry name" value="SRP54_N"/>
    <property type="match status" value="1"/>
</dbReference>
<dbReference type="Gene3D" id="3.40.50.300">
    <property type="entry name" value="P-loop containing nucleotide triphosphate hydrolases"/>
    <property type="match status" value="1"/>
</dbReference>
<evidence type="ECO:0000259" key="10">
    <source>
        <dbReference type="PROSITE" id="PS00300"/>
    </source>
</evidence>
<dbReference type="PANTHER" id="PTHR43134:SF1">
    <property type="entry name" value="SIGNAL RECOGNITION PARTICLE RECEPTOR SUBUNIT ALPHA"/>
    <property type="match status" value="1"/>
</dbReference>
<dbReference type="InterPro" id="IPR036225">
    <property type="entry name" value="SRP/SRP_N"/>
</dbReference>
<dbReference type="InterPro" id="IPR003593">
    <property type="entry name" value="AAA+_ATPase"/>
</dbReference>
<protein>
    <recommendedName>
        <fullName evidence="10">SRP54-type proteins GTP-binding domain-containing protein</fullName>
    </recommendedName>
</protein>
<feature type="domain" description="SRP54-type proteins GTP-binding" evidence="10">
    <location>
        <begin position="262"/>
        <end position="275"/>
    </location>
</feature>
<dbReference type="GO" id="GO:0005525">
    <property type="term" value="F:GTP binding"/>
    <property type="evidence" value="ECO:0007669"/>
    <property type="project" value="UniProtKB-KW"/>
</dbReference>
<dbReference type="InterPro" id="IPR042101">
    <property type="entry name" value="SRP54_N_sf"/>
</dbReference>
<dbReference type="EMBL" id="UINC01032153">
    <property type="protein sequence ID" value="SVB19347.1"/>
    <property type="molecule type" value="Genomic_DNA"/>
</dbReference>
<evidence type="ECO:0000256" key="3">
    <source>
        <dbReference type="ARBA" id="ARBA00022475"/>
    </source>
</evidence>
<dbReference type="GO" id="GO:0003924">
    <property type="term" value="F:GTPase activity"/>
    <property type="evidence" value="ECO:0007669"/>
    <property type="project" value="TreeGrafter"/>
</dbReference>
<keyword evidence="6" id="KW-0378">Hydrolase</keyword>
<gene>
    <name evidence="11" type="ORF">METZ01_LOCUS172201</name>
</gene>
<sequence length="293" mass="32350">MITKLFQALSKTRKGIAGAFNTLLNQRVTPETLEMLEETLITADLGIHTTSGIIEVVKKNATINFIKAVRKHMLSILPEEIHELPDIPYVVLVVGVNGTGKTTTAAKLAHYYKSMGRSVILVGADTYRAAALEQLKIWSNRIGVRLVSSQFAKDPSAVIYDGIKAAQNDDSNIVVVDTAGRLHTHKNLMTELEKMKRTIVEKFKDYSVKTMITIDANLGQNSLFQAKEFSNYIDIDAAILTKMDGTAKGGIVFSLNRDLNIPVEFLGIGEDIGDFEIFDQEHYVNSVIGMSDD</sequence>
<dbReference type="NCBIfam" id="TIGR00064">
    <property type="entry name" value="ftsY"/>
    <property type="match status" value="1"/>
</dbReference>
<comment type="similarity">
    <text evidence="2">Belongs to the GTP-binding SRP family.</text>
</comment>
<dbReference type="InterPro" id="IPR027417">
    <property type="entry name" value="P-loop_NTPase"/>
</dbReference>
<dbReference type="PROSITE" id="PS00300">
    <property type="entry name" value="SRP54"/>
    <property type="match status" value="1"/>
</dbReference>
<dbReference type="SMART" id="SM00382">
    <property type="entry name" value="AAA"/>
    <property type="match status" value="1"/>
</dbReference>
<dbReference type="GO" id="GO:0006614">
    <property type="term" value="P:SRP-dependent cotranslational protein targeting to membrane"/>
    <property type="evidence" value="ECO:0007669"/>
    <property type="project" value="InterPro"/>
</dbReference>
<dbReference type="FunFam" id="3.40.50.300:FF:000053">
    <property type="entry name" value="Signal recognition particle receptor FtsY"/>
    <property type="match status" value="1"/>
</dbReference>
<evidence type="ECO:0000256" key="4">
    <source>
        <dbReference type="ARBA" id="ARBA00022490"/>
    </source>
</evidence>
<evidence type="ECO:0000256" key="7">
    <source>
        <dbReference type="ARBA" id="ARBA00023134"/>
    </source>
</evidence>
<dbReference type="Gene3D" id="1.20.120.140">
    <property type="entry name" value="Signal recognition particle SRP54, nucleotide-binding domain"/>
    <property type="match status" value="1"/>
</dbReference>
<accession>A0A382C1P7</accession>
<dbReference type="PANTHER" id="PTHR43134">
    <property type="entry name" value="SIGNAL RECOGNITION PARTICLE RECEPTOR SUBUNIT ALPHA"/>
    <property type="match status" value="1"/>
</dbReference>
<dbReference type="GO" id="GO:0005886">
    <property type="term" value="C:plasma membrane"/>
    <property type="evidence" value="ECO:0007669"/>
    <property type="project" value="UniProtKB-SubCell"/>
</dbReference>
<keyword evidence="4" id="KW-0963">Cytoplasm</keyword>
<organism evidence="11">
    <name type="scientific">marine metagenome</name>
    <dbReference type="NCBI Taxonomy" id="408172"/>
    <lineage>
        <taxon>unclassified sequences</taxon>
        <taxon>metagenomes</taxon>
        <taxon>ecological metagenomes</taxon>
    </lineage>
</organism>
<keyword evidence="7" id="KW-0342">GTP-binding</keyword>
<proteinExistence type="inferred from homology"/>
<keyword evidence="3" id="KW-1003">Cell membrane</keyword>
<evidence type="ECO:0000256" key="6">
    <source>
        <dbReference type="ARBA" id="ARBA00022801"/>
    </source>
</evidence>
<evidence type="ECO:0000313" key="11">
    <source>
        <dbReference type="EMBL" id="SVB19347.1"/>
    </source>
</evidence>
<keyword evidence="9" id="KW-0675">Receptor</keyword>
<dbReference type="SMART" id="SM00962">
    <property type="entry name" value="SRP54"/>
    <property type="match status" value="1"/>
</dbReference>
<dbReference type="GO" id="GO:0005737">
    <property type="term" value="C:cytoplasm"/>
    <property type="evidence" value="ECO:0007669"/>
    <property type="project" value="UniProtKB-ARBA"/>
</dbReference>
<keyword evidence="5" id="KW-0547">Nucleotide-binding</keyword>
<evidence type="ECO:0000256" key="2">
    <source>
        <dbReference type="ARBA" id="ARBA00008531"/>
    </source>
</evidence>
<evidence type="ECO:0000256" key="5">
    <source>
        <dbReference type="ARBA" id="ARBA00022741"/>
    </source>
</evidence>
<dbReference type="AlphaFoldDB" id="A0A382C1P7"/>
<evidence type="ECO:0000256" key="8">
    <source>
        <dbReference type="ARBA" id="ARBA00023136"/>
    </source>
</evidence>
<dbReference type="SMART" id="SM00963">
    <property type="entry name" value="SRP54_N"/>
    <property type="match status" value="1"/>
</dbReference>
<dbReference type="InterPro" id="IPR000897">
    <property type="entry name" value="SRP54_GTPase_dom"/>
</dbReference>
<reference evidence="11" key="1">
    <citation type="submission" date="2018-05" db="EMBL/GenBank/DDBJ databases">
        <authorList>
            <person name="Lanie J.A."/>
            <person name="Ng W.-L."/>
            <person name="Kazmierczak K.M."/>
            <person name="Andrzejewski T.M."/>
            <person name="Davidsen T.M."/>
            <person name="Wayne K.J."/>
            <person name="Tettelin H."/>
            <person name="Glass J.I."/>
            <person name="Rusch D."/>
            <person name="Podicherti R."/>
            <person name="Tsui H.-C.T."/>
            <person name="Winkler M.E."/>
        </authorList>
    </citation>
    <scope>NUCLEOTIDE SEQUENCE</scope>
</reference>